<evidence type="ECO:0000256" key="3">
    <source>
        <dbReference type="ARBA" id="ARBA00023118"/>
    </source>
</evidence>
<accession>A0A2D2Q479</accession>
<keyword evidence="5" id="KW-0255">Endonuclease</keyword>
<feature type="domain" description="HD Cas3-type" evidence="4">
    <location>
        <begin position="1"/>
        <end position="149"/>
    </location>
</feature>
<dbReference type="InterPro" id="IPR038257">
    <property type="entry name" value="CRISPR-assoc_Cas3_HD_sf"/>
</dbReference>
<evidence type="ECO:0000313" key="5">
    <source>
        <dbReference type="EMBL" id="ATS19341.1"/>
    </source>
</evidence>
<protein>
    <submittedName>
        <fullName evidence="5">CRISPR-associated endonuclease Cas3</fullName>
    </submittedName>
</protein>
<reference evidence="6" key="2">
    <citation type="journal article" date="2022" name="Front. Microbiol.">
        <title>Comparative Genomic Analysis Revealed Distinct Molecular Components and Organization of CO2-Concentrating Mechanism in Thermophilic Cyanobacteria.</title>
        <authorList>
            <person name="Tang J."/>
            <person name="Zhou H."/>
            <person name="Yao D."/>
            <person name="Riaz S."/>
            <person name="You D."/>
            <person name="Klepacz-Smolka A."/>
            <person name="Daroch M."/>
        </authorList>
    </citation>
    <scope>NUCLEOTIDE SEQUENCE [LARGE SCALE GENOMIC DNA]</scope>
    <source>
        <strain evidence="6">PCC 6715</strain>
    </source>
</reference>
<sequence length="174" mass="19308">MAARSRTLAEKLATPQMGYYAGLWHDLGKYNPDFQAYLQGCAKHQRANKSVPHAKYGALLAYTKNSSPLAVIIYGHHSGLPCVNELKNRLAKVDRSTYAQIEAAAKADEIDLALPETVQQELAAIAKHSLDCKLWLRLLFSCLVDADYLVAIVLCLRQASPTGRSRIETVRLNR</sequence>
<dbReference type="Proteomes" id="UP000231057">
    <property type="component" value="Chromosome"/>
</dbReference>
<dbReference type="GO" id="GO:0051607">
    <property type="term" value="P:defense response to virus"/>
    <property type="evidence" value="ECO:0007669"/>
    <property type="project" value="UniProtKB-KW"/>
</dbReference>
<dbReference type="GO" id="GO:0046872">
    <property type="term" value="F:metal ion binding"/>
    <property type="evidence" value="ECO:0007669"/>
    <property type="project" value="UniProtKB-KW"/>
</dbReference>
<keyword evidence="6" id="KW-1185">Reference proteome</keyword>
<dbReference type="GO" id="GO:0004519">
    <property type="term" value="F:endonuclease activity"/>
    <property type="evidence" value="ECO:0007669"/>
    <property type="project" value="UniProtKB-KW"/>
</dbReference>
<dbReference type="EMBL" id="CP018092">
    <property type="protein sequence ID" value="ATS19341.1"/>
    <property type="molecule type" value="Genomic_DNA"/>
</dbReference>
<dbReference type="PROSITE" id="PS51643">
    <property type="entry name" value="HD_CAS3"/>
    <property type="match status" value="1"/>
</dbReference>
<dbReference type="Gene3D" id="1.10.3210.30">
    <property type="match status" value="1"/>
</dbReference>
<keyword evidence="3" id="KW-0051">Antiviral defense</keyword>
<dbReference type="OrthoDB" id="9810236at2"/>
<dbReference type="KEGG" id="slw:BRW62_12060"/>
<name>A0A2D2Q479_PARLV</name>
<keyword evidence="1" id="KW-0479">Metal-binding</keyword>
<proteinExistence type="predicted"/>
<keyword evidence="2" id="KW-0378">Hydrolase</keyword>
<dbReference type="NCBIfam" id="TIGR01596">
    <property type="entry name" value="cas3_HD"/>
    <property type="match status" value="1"/>
</dbReference>
<evidence type="ECO:0000313" key="6">
    <source>
        <dbReference type="Proteomes" id="UP000231057"/>
    </source>
</evidence>
<dbReference type="GO" id="GO:0016787">
    <property type="term" value="F:hydrolase activity"/>
    <property type="evidence" value="ECO:0007669"/>
    <property type="project" value="UniProtKB-KW"/>
</dbReference>
<evidence type="ECO:0000256" key="1">
    <source>
        <dbReference type="ARBA" id="ARBA00022723"/>
    </source>
</evidence>
<dbReference type="Pfam" id="PF18019">
    <property type="entry name" value="Cas3_HD"/>
    <property type="match status" value="1"/>
</dbReference>
<dbReference type="SUPFAM" id="SSF109604">
    <property type="entry name" value="HD-domain/PDEase-like"/>
    <property type="match status" value="1"/>
</dbReference>
<evidence type="ECO:0000256" key="2">
    <source>
        <dbReference type="ARBA" id="ARBA00022801"/>
    </source>
</evidence>
<evidence type="ECO:0000259" key="4">
    <source>
        <dbReference type="PROSITE" id="PS51643"/>
    </source>
</evidence>
<keyword evidence="5" id="KW-0540">Nuclease</keyword>
<dbReference type="AlphaFoldDB" id="A0A2D2Q479"/>
<dbReference type="CDD" id="cd09641">
    <property type="entry name" value="Cas3''_I"/>
    <property type="match status" value="1"/>
</dbReference>
<reference evidence="5 6" key="1">
    <citation type="submission" date="2016-11" db="EMBL/GenBank/DDBJ databases">
        <title>Complete genome sequence of thermophilic cyanobacteria strain Synechococcus sp. PCC6715.</title>
        <authorList>
            <person name="Tang J."/>
            <person name="Daroch M."/>
            <person name="Liang Y."/>
            <person name="Jiang D."/>
            <person name="Shah M."/>
        </authorList>
    </citation>
    <scope>NUCLEOTIDE SEQUENCE [LARGE SCALE GENOMIC DNA]</scope>
    <source>
        <strain evidence="5 6">PCC 6715</strain>
    </source>
</reference>
<organism evidence="5 6">
    <name type="scientific">Parathermosynechococcus lividus PCC 6715</name>
    <dbReference type="NCBI Taxonomy" id="1917166"/>
    <lineage>
        <taxon>Bacteria</taxon>
        <taxon>Bacillati</taxon>
        <taxon>Cyanobacteriota</taxon>
        <taxon>Cyanophyceae</taxon>
        <taxon>Acaryochloridales</taxon>
        <taxon>Thermosynechococcaceae</taxon>
        <taxon>Parathermosynechococcus</taxon>
    </lineage>
</organism>
<gene>
    <name evidence="5" type="ORF">BRW62_12060</name>
</gene>
<dbReference type="InterPro" id="IPR006483">
    <property type="entry name" value="CRISPR-assoc_Cas3_HD"/>
</dbReference>